<proteinExistence type="predicted"/>
<dbReference type="EMBL" id="CAJNOI010000014">
    <property type="protein sequence ID" value="CAF0806692.1"/>
    <property type="molecule type" value="Genomic_DNA"/>
</dbReference>
<reference evidence="1" key="1">
    <citation type="submission" date="2021-02" db="EMBL/GenBank/DDBJ databases">
        <authorList>
            <person name="Nowell W R."/>
        </authorList>
    </citation>
    <scope>NUCLEOTIDE SEQUENCE</scope>
</reference>
<dbReference type="Proteomes" id="UP000663832">
    <property type="component" value="Unassembled WGS sequence"/>
</dbReference>
<gene>
    <name evidence="1" type="ORF">BJG266_LOCUS5507</name>
    <name evidence="2" type="ORF">QVE165_LOCUS10537</name>
</gene>
<dbReference type="Proteomes" id="UP000663877">
    <property type="component" value="Unassembled WGS sequence"/>
</dbReference>
<accession>A0A813TDB2</accession>
<name>A0A813TDB2_9BILA</name>
<evidence type="ECO:0000313" key="2">
    <source>
        <dbReference type="EMBL" id="CAF0920943.1"/>
    </source>
</evidence>
<dbReference type="AlphaFoldDB" id="A0A813TDB2"/>
<evidence type="ECO:0000313" key="1">
    <source>
        <dbReference type="EMBL" id="CAF0806692.1"/>
    </source>
</evidence>
<comment type="caution">
    <text evidence="1">The sequence shown here is derived from an EMBL/GenBank/DDBJ whole genome shotgun (WGS) entry which is preliminary data.</text>
</comment>
<dbReference type="EMBL" id="CAJNOM010000049">
    <property type="protein sequence ID" value="CAF0920943.1"/>
    <property type="molecule type" value="Genomic_DNA"/>
</dbReference>
<sequence>MGICNTGFTDCNKDPSDGCEINTAADLKNCGSCGSACSFPNAAASCNTGKCTMGACNIGYADCNKNPSDGCEINVSGLTNIGTDINNCGICSYVCSFSNAAASCITGTCTMGTCNTGFVDCNKSPSDGCEINTGIDLKNCGSCGNLCSFSNAAATCNNGKCTMGTCNAGFTDCNQVSSDGCEVNTAASATNCGTCNNICSFTNAQSLCNGGTCKMGTCNTGFADCNKNPSDGCEINTAADLINCGSCGNACSFANAAATCNNGKCTMGACNTGFTDCNGDPSDGCEVDTRGQTSIGTDVNNCGICHYVCSFPNAAASCITGTCTMGSCNTGFIDCNKSPSDGCEINTATDLKNCGSCGNICSFSNAAATCNNGKCTMGTCNTGFTDCNKVSSDGCEVNTAASITNCGTCNSICSFTNAQALCNSGSCTMGTCNTGFADCNKNPSDGCEINTVVDLKNCGSCGNICSFANAAATCNNGKCTMGACNTGFADCNGDPSDGCEVNTRGQASIGTDINNCGICGYVCSFPNAAASCITGACTMGACNTGFADCNKNPSDGCEVNTGIDAKNCGSCAKTCSFSNAAATCNNGQCTMGTCTMGYTDCDNSPSDGCEINTAADSKNCGICNNACNLFQATSTCSSGVCTITSCTSGYNDCDQKSGDGCESNSAIDVQNCGACKIVCKYTNAIPLCNSGTCNMGMCNSGYGDCDNNPATGCEIQTSSDIMHCGTCTKSCSYTNAAAVCNNGVCAMGACVSGYADCDKDPSTGCETNIAADVNNCGICNTGCILSHATPTCSNGVCLIMKCDSGYADCDLKPNTGCEISTLDDIANCGTCGLKCSLSHASSSCSSGKCIISSCNTGFGDCDNTAADGCEVNVLTSATNCGSCAGTCSYTNAAPGCTAGKCSLGTCNMGYADCDLVSSTGCETNTQIDPNNCGTCKNVCNLPNTMPICTSGACTTSICTGGYKDCNAKPADGCESNPLTDVQNCGGCGTVCKYTNAISLCNSGTCTMGMCNSGYSDCSPVIGCETQTSSDVNNCGSCNTACSFNNAAPVCNNGVCGTGTCTSGYADCDNKPSNGCEINLNSDSTNCGSCNSGCRYFNAAAICSSGSCKMGNCNTGYLDCNKNADDGCEINGSTCPTIPIVFPTA</sequence>
<evidence type="ECO:0000313" key="4">
    <source>
        <dbReference type="Proteomes" id="UP000663877"/>
    </source>
</evidence>
<keyword evidence="3" id="KW-1185">Reference proteome</keyword>
<dbReference type="OrthoDB" id="2013942at2759"/>
<evidence type="ECO:0000313" key="3">
    <source>
        <dbReference type="Proteomes" id="UP000663832"/>
    </source>
</evidence>
<organism evidence="1 4">
    <name type="scientific">Adineta steineri</name>
    <dbReference type="NCBI Taxonomy" id="433720"/>
    <lineage>
        <taxon>Eukaryota</taxon>
        <taxon>Metazoa</taxon>
        <taxon>Spiralia</taxon>
        <taxon>Gnathifera</taxon>
        <taxon>Rotifera</taxon>
        <taxon>Eurotatoria</taxon>
        <taxon>Bdelloidea</taxon>
        <taxon>Adinetida</taxon>
        <taxon>Adinetidae</taxon>
        <taxon>Adineta</taxon>
    </lineage>
</organism>
<protein>
    <submittedName>
        <fullName evidence="1">Uncharacterized protein</fullName>
    </submittedName>
</protein>